<accession>A0A174P362</accession>
<dbReference type="RefSeq" id="WP_055244506.1">
    <property type="nucleotide sequence ID" value="NZ_CZBE01000006.1"/>
</dbReference>
<dbReference type="AlphaFoldDB" id="A0A174P362"/>
<sequence>MRYIKQDKLLRAAELCSHLRQTLDKGFLSGRVLSVFDHAVNLQTPAGLVSLLTADRALYPDSIRLLEHGPFSACGLRPGIRVELDAKCCFFPKIDLTIDLQDALVKDLSIFHVPGLIVPDGLYKRLSHIVEAAARRGTAEGLAPLLFSVGRRPDRDRFPPNCYTSFLWPRFETLFTAIRSGDLEAAAAAAAQMAGCGPGLTPSSDDFLTGFMAALLTRSAADNRIQPVLALTKRMADSACPKTNAISGGFLAQSAQGLFSEDVISTMTALFSEGDPQALSDAAYKVACFGETSGTDILTGIYFGAKI</sequence>
<evidence type="ECO:0000313" key="2">
    <source>
        <dbReference type="Proteomes" id="UP000095765"/>
    </source>
</evidence>
<proteinExistence type="predicted"/>
<evidence type="ECO:0000313" key="1">
    <source>
        <dbReference type="EMBL" id="CUP52705.1"/>
    </source>
</evidence>
<name>A0A174P362_9FIRM</name>
<gene>
    <name evidence="1" type="ORF">ERS852551_01073</name>
</gene>
<dbReference type="Proteomes" id="UP000095765">
    <property type="component" value="Unassembled WGS sequence"/>
</dbReference>
<dbReference type="OrthoDB" id="4933449at2"/>
<reference evidence="1 2" key="1">
    <citation type="submission" date="2015-09" db="EMBL/GenBank/DDBJ databases">
        <authorList>
            <consortium name="Pathogen Informatics"/>
        </authorList>
    </citation>
    <scope>NUCLEOTIDE SEQUENCE [LARGE SCALE GENOMIC DNA]</scope>
    <source>
        <strain evidence="1 2">2789STDY5834939</strain>
    </source>
</reference>
<dbReference type="InterPro" id="IPR021530">
    <property type="entry name" value="AllH-like"/>
</dbReference>
<organism evidence="1 2">
    <name type="scientific">Anaerotruncus colihominis</name>
    <dbReference type="NCBI Taxonomy" id="169435"/>
    <lineage>
        <taxon>Bacteria</taxon>
        <taxon>Bacillati</taxon>
        <taxon>Bacillota</taxon>
        <taxon>Clostridia</taxon>
        <taxon>Eubacteriales</taxon>
        <taxon>Oscillospiraceae</taxon>
        <taxon>Anaerotruncus</taxon>
    </lineage>
</organism>
<protein>
    <submittedName>
        <fullName evidence="1">Protein of uncharacterized function (DUF2877)</fullName>
    </submittedName>
</protein>
<dbReference type="EMBL" id="CZBE01000006">
    <property type="protein sequence ID" value="CUP52705.1"/>
    <property type="molecule type" value="Genomic_DNA"/>
</dbReference>
<dbReference type="Pfam" id="PF11392">
    <property type="entry name" value="AllH"/>
    <property type="match status" value="1"/>
</dbReference>